<dbReference type="EMBL" id="HACA01005743">
    <property type="protein sequence ID" value="CDW23104.1"/>
    <property type="molecule type" value="Transcribed_RNA"/>
</dbReference>
<dbReference type="OrthoDB" id="427182at2759"/>
<dbReference type="Pfam" id="PF01566">
    <property type="entry name" value="Nramp"/>
    <property type="match status" value="1"/>
</dbReference>
<feature type="transmembrane region" description="Helical" evidence="6">
    <location>
        <begin position="213"/>
        <end position="232"/>
    </location>
</feature>
<evidence type="ECO:0000256" key="2">
    <source>
        <dbReference type="ARBA" id="ARBA00006670"/>
    </source>
</evidence>
<organism evidence="7">
    <name type="scientific">Lepeophtheirus salmonis</name>
    <name type="common">Salmon louse</name>
    <name type="synonym">Caligus salmonis</name>
    <dbReference type="NCBI Taxonomy" id="72036"/>
    <lineage>
        <taxon>Eukaryota</taxon>
        <taxon>Metazoa</taxon>
        <taxon>Ecdysozoa</taxon>
        <taxon>Arthropoda</taxon>
        <taxon>Crustacea</taxon>
        <taxon>Multicrustacea</taxon>
        <taxon>Hexanauplia</taxon>
        <taxon>Copepoda</taxon>
        <taxon>Siphonostomatoida</taxon>
        <taxon>Caligidae</taxon>
        <taxon>Lepeophtheirus</taxon>
    </lineage>
</organism>
<evidence type="ECO:0000256" key="4">
    <source>
        <dbReference type="ARBA" id="ARBA00022989"/>
    </source>
</evidence>
<feature type="transmembrane region" description="Helical" evidence="6">
    <location>
        <begin position="178"/>
        <end position="201"/>
    </location>
</feature>
<evidence type="ECO:0000256" key="6">
    <source>
        <dbReference type="SAM" id="Phobius"/>
    </source>
</evidence>
<feature type="transmembrane region" description="Helical" evidence="6">
    <location>
        <begin position="151"/>
        <end position="172"/>
    </location>
</feature>
<feature type="transmembrane region" description="Helical" evidence="6">
    <location>
        <begin position="16"/>
        <end position="37"/>
    </location>
</feature>
<name>A0A0K2TAJ1_LEPSM</name>
<comment type="similarity">
    <text evidence="2">Belongs to the NRAMP family.</text>
</comment>
<protein>
    <submittedName>
        <fullName evidence="7">Uncharacterized protein</fullName>
    </submittedName>
</protein>
<feature type="transmembrane region" description="Helical" evidence="6">
    <location>
        <begin position="97"/>
        <end position="117"/>
    </location>
</feature>
<dbReference type="InterPro" id="IPR001046">
    <property type="entry name" value="NRAMP_fam"/>
</dbReference>
<evidence type="ECO:0000256" key="3">
    <source>
        <dbReference type="ARBA" id="ARBA00022692"/>
    </source>
</evidence>
<dbReference type="AlphaFoldDB" id="A0A0K2TAJ1"/>
<reference evidence="7" key="1">
    <citation type="submission" date="2014-05" db="EMBL/GenBank/DDBJ databases">
        <authorList>
            <person name="Chronopoulou M."/>
        </authorList>
    </citation>
    <scope>NUCLEOTIDE SEQUENCE</scope>
    <source>
        <tissue evidence="7">Whole organism</tissue>
    </source>
</reference>
<keyword evidence="4 6" id="KW-1133">Transmembrane helix</keyword>
<accession>A0A0K2TAJ1</accession>
<comment type="subcellular location">
    <subcellularLocation>
        <location evidence="1">Membrane</location>
        <topology evidence="1">Multi-pass membrane protein</topology>
    </subcellularLocation>
</comment>
<keyword evidence="3 6" id="KW-0812">Transmembrane</keyword>
<sequence length="282" mass="30308">MVHSFQKFLRVRSADIVISLVGTTSLGFNLFLGSSMAEGKSMNSMRFGIAFSTLSAFIVSSLILIVGSGVDNKVSKSASSFSIERLSSLVKAITGEVGVYIFSLGFVAAALSSMLAVPLGAGLTIQSVFTDTEDESVEIGKGTQKSTFPKYIYIGLQIVMVIISIVVISSGVKPEHVIQLAQVVNGCILPFFSILLLLCINDSNFMGGENKQPILSNIVMIICVTITLFLAMNSIIDNIFGTFKNDTHFETIKLSCSGVISVLAMTLLLFFGQIYKKILPIN</sequence>
<keyword evidence="5 6" id="KW-0472">Membrane</keyword>
<feature type="transmembrane region" description="Helical" evidence="6">
    <location>
        <begin position="252"/>
        <end position="271"/>
    </location>
</feature>
<dbReference type="GO" id="GO:0016020">
    <property type="term" value="C:membrane"/>
    <property type="evidence" value="ECO:0007669"/>
    <property type="project" value="UniProtKB-SubCell"/>
</dbReference>
<feature type="transmembrane region" description="Helical" evidence="6">
    <location>
        <begin position="49"/>
        <end position="70"/>
    </location>
</feature>
<proteinExistence type="inferred from homology"/>
<evidence type="ECO:0000256" key="5">
    <source>
        <dbReference type="ARBA" id="ARBA00023136"/>
    </source>
</evidence>
<evidence type="ECO:0000256" key="1">
    <source>
        <dbReference type="ARBA" id="ARBA00004141"/>
    </source>
</evidence>
<dbReference type="GO" id="GO:0046873">
    <property type="term" value="F:metal ion transmembrane transporter activity"/>
    <property type="evidence" value="ECO:0007669"/>
    <property type="project" value="InterPro"/>
</dbReference>
<evidence type="ECO:0000313" key="7">
    <source>
        <dbReference type="EMBL" id="CDW23104.1"/>
    </source>
</evidence>